<dbReference type="Pfam" id="PF10223">
    <property type="entry name" value="Menorin_N"/>
    <property type="match status" value="1"/>
</dbReference>
<evidence type="ECO:0000256" key="5">
    <source>
        <dbReference type="ARBA" id="ARBA00044104"/>
    </source>
</evidence>
<dbReference type="InterPro" id="IPR019356">
    <property type="entry name" value="Menorin_dom"/>
</dbReference>
<evidence type="ECO:0000256" key="2">
    <source>
        <dbReference type="ARBA" id="ARBA00022692"/>
    </source>
</evidence>
<dbReference type="AlphaFoldDB" id="A0A8C9GMH7"/>
<organism evidence="8 9">
    <name type="scientific">Piliocolobus tephrosceles</name>
    <name type="common">Ugandan red Colobus</name>
    <dbReference type="NCBI Taxonomy" id="591936"/>
    <lineage>
        <taxon>Eukaryota</taxon>
        <taxon>Metazoa</taxon>
        <taxon>Chordata</taxon>
        <taxon>Craniata</taxon>
        <taxon>Vertebrata</taxon>
        <taxon>Euteleostomi</taxon>
        <taxon>Mammalia</taxon>
        <taxon>Eutheria</taxon>
        <taxon>Euarchontoglires</taxon>
        <taxon>Primates</taxon>
        <taxon>Haplorrhini</taxon>
        <taxon>Catarrhini</taxon>
        <taxon>Cercopithecidae</taxon>
        <taxon>Colobinae</taxon>
        <taxon>Piliocolobus</taxon>
    </lineage>
</organism>
<name>A0A8C9GMH7_9PRIM</name>
<protein>
    <recommendedName>
        <fullName evidence="5">Protein FAM151A</fullName>
    </recommendedName>
</protein>
<evidence type="ECO:0000313" key="9">
    <source>
        <dbReference type="Proteomes" id="UP000694416"/>
    </source>
</evidence>
<evidence type="ECO:0000256" key="4">
    <source>
        <dbReference type="ARBA" id="ARBA00023136"/>
    </source>
</evidence>
<comment type="subcellular location">
    <subcellularLocation>
        <location evidence="1">Membrane</location>
        <topology evidence="1">Single-pass membrane protein</topology>
    </subcellularLocation>
</comment>
<evidence type="ECO:0000313" key="8">
    <source>
        <dbReference type="Ensembl" id="ENSPTEP00000004334.1"/>
    </source>
</evidence>
<keyword evidence="2" id="KW-0812">Transmembrane</keyword>
<reference evidence="8" key="1">
    <citation type="submission" date="2025-08" db="UniProtKB">
        <authorList>
            <consortium name="Ensembl"/>
        </authorList>
    </citation>
    <scope>IDENTIFICATION</scope>
</reference>
<evidence type="ECO:0000256" key="1">
    <source>
        <dbReference type="ARBA" id="ARBA00004167"/>
    </source>
</evidence>
<keyword evidence="4" id="KW-0472">Membrane</keyword>
<dbReference type="PANTHER" id="PTHR21184">
    <property type="entry name" value="MENORIN (DENDRITIC BRANCHING PROTEIN)"/>
    <property type="match status" value="1"/>
</dbReference>
<accession>A0A8C9GMH7</accession>
<sequence length="263" mass="29387">VEGASKGPGFWLPEANVLDYRLGLGQISRRDALEVTWYHAANSKEARTPALNSNTTVLEAGVNVEGLGTADETAVPIMAHPLWLDGVPGSSQKGIKLDFKNIKAVGPSLDLLQQLTEGGKVWRPMRINTDILQGSDMPIFTEVSATEFLDLVQEKYPKATLSPGWTAIYVPVFPNRTYTRAMVEKMLELVGVAPQRVTFPVLSSTVRATWPHSSWLLSQSERYSLMLWQDNTAIHQVYYDIFEPFLLQFKQLASTWQGKFNKC</sequence>
<dbReference type="GO" id="GO:0016020">
    <property type="term" value="C:membrane"/>
    <property type="evidence" value="ECO:0007669"/>
    <property type="project" value="UniProtKB-SubCell"/>
</dbReference>
<dbReference type="Ensembl" id="ENSPTET00000006758.1">
    <property type="protein sequence ID" value="ENSPTEP00000004334.1"/>
    <property type="gene ID" value="ENSPTEG00000005078.1"/>
</dbReference>
<evidence type="ECO:0000256" key="3">
    <source>
        <dbReference type="ARBA" id="ARBA00022989"/>
    </source>
</evidence>
<keyword evidence="3" id="KW-1133">Transmembrane helix</keyword>
<evidence type="ECO:0000256" key="6">
    <source>
        <dbReference type="ARBA" id="ARBA00044953"/>
    </source>
</evidence>
<dbReference type="Proteomes" id="UP000694416">
    <property type="component" value="Unplaced"/>
</dbReference>
<feature type="domain" description="Menorin-like" evidence="7">
    <location>
        <begin position="31"/>
        <end position="232"/>
    </location>
</feature>
<proteinExistence type="inferred from homology"/>
<dbReference type="GO" id="GO:0005615">
    <property type="term" value="C:extracellular space"/>
    <property type="evidence" value="ECO:0007669"/>
    <property type="project" value="TreeGrafter"/>
</dbReference>
<evidence type="ECO:0000259" key="7">
    <source>
        <dbReference type="Pfam" id="PF10223"/>
    </source>
</evidence>
<reference evidence="8" key="2">
    <citation type="submission" date="2025-09" db="UniProtKB">
        <authorList>
            <consortium name="Ensembl"/>
        </authorList>
    </citation>
    <scope>IDENTIFICATION</scope>
</reference>
<keyword evidence="9" id="KW-1185">Reference proteome</keyword>
<dbReference type="PANTHER" id="PTHR21184:SF4">
    <property type="entry name" value="PROTEIN FAM151A"/>
    <property type="match status" value="1"/>
</dbReference>
<comment type="similarity">
    <text evidence="6">Belongs to the menorin family.</text>
</comment>